<comment type="caution">
    <text evidence="2">The sequence shown here is derived from an EMBL/GenBank/DDBJ whole genome shotgun (WGS) entry which is preliminary data.</text>
</comment>
<evidence type="ECO:0000313" key="2">
    <source>
        <dbReference type="EMBL" id="CCF84222.1"/>
    </source>
</evidence>
<dbReference type="InterPro" id="IPR041657">
    <property type="entry name" value="HTH_17"/>
</dbReference>
<dbReference type="Proteomes" id="UP000004221">
    <property type="component" value="Unassembled WGS sequence"/>
</dbReference>
<keyword evidence="3" id="KW-1185">Reference proteome</keyword>
<evidence type="ECO:0000259" key="1">
    <source>
        <dbReference type="Pfam" id="PF12728"/>
    </source>
</evidence>
<feature type="domain" description="Helix-turn-helix" evidence="1">
    <location>
        <begin position="79"/>
        <end position="127"/>
    </location>
</feature>
<evidence type="ECO:0000313" key="3">
    <source>
        <dbReference type="Proteomes" id="UP000004221"/>
    </source>
</evidence>
<organism evidence="2 3">
    <name type="scientific">Nitrolancea hollandica Lb</name>
    <dbReference type="NCBI Taxonomy" id="1129897"/>
    <lineage>
        <taxon>Bacteria</taxon>
        <taxon>Pseudomonadati</taxon>
        <taxon>Thermomicrobiota</taxon>
        <taxon>Thermomicrobia</taxon>
        <taxon>Sphaerobacterales</taxon>
        <taxon>Sphaerobacterineae</taxon>
        <taxon>Sphaerobacteraceae</taxon>
        <taxon>Nitrolancea</taxon>
    </lineage>
</organism>
<dbReference type="OrthoDB" id="26212at2"/>
<dbReference type="EMBL" id="CAGS01000249">
    <property type="protein sequence ID" value="CCF84222.1"/>
    <property type="molecule type" value="Genomic_DNA"/>
</dbReference>
<reference evidence="2 3" key="1">
    <citation type="journal article" date="2012" name="ISME J.">
        <title>Nitrification expanded: discovery, physiology and genomics of a nitrite-oxidizing bacterium from the phylum Chloroflexi.</title>
        <authorList>
            <person name="Sorokin D.Y."/>
            <person name="Lucker S."/>
            <person name="Vejmelkova D."/>
            <person name="Kostrikina N.A."/>
            <person name="Kleerebezem R."/>
            <person name="Rijpstra W.I."/>
            <person name="Damste J.S."/>
            <person name="Le Paslier D."/>
            <person name="Muyzer G."/>
            <person name="Wagner M."/>
            <person name="van Loosdrecht M.C."/>
            <person name="Daims H."/>
        </authorList>
    </citation>
    <scope>NUCLEOTIDE SEQUENCE [LARGE SCALE GENOMIC DNA]</scope>
    <source>
        <strain evidence="3">none</strain>
    </source>
</reference>
<dbReference type="InterPro" id="IPR009061">
    <property type="entry name" value="DNA-bd_dom_put_sf"/>
</dbReference>
<dbReference type="AlphaFoldDB" id="I4EHR0"/>
<dbReference type="NCBIfam" id="TIGR01764">
    <property type="entry name" value="excise"/>
    <property type="match status" value="1"/>
</dbReference>
<dbReference type="RefSeq" id="WP_008478225.1">
    <property type="nucleotide sequence ID" value="NZ_CAGS01000249.1"/>
</dbReference>
<dbReference type="Pfam" id="PF12728">
    <property type="entry name" value="HTH_17"/>
    <property type="match status" value="1"/>
</dbReference>
<name>I4EHR0_9BACT</name>
<protein>
    <submittedName>
        <fullName evidence="2">DNA binding domain protein, excisionase family</fullName>
    </submittedName>
</protein>
<dbReference type="GO" id="GO:0003677">
    <property type="term" value="F:DNA binding"/>
    <property type="evidence" value="ECO:0007669"/>
    <property type="project" value="InterPro"/>
</dbReference>
<accession>I4EHR0</accession>
<sequence>MDSTTLEREPVLAREEERPAIKRIEDLYERQSGWTVKFAGPAGEETIVLPETVARAFRQVVHALAKGEAVSIVPVHKELTTQQAADLLNVSRQYLVRLLDGGEIPFHKVGTHRRVTFGDVMAYKQRRDRKRRKNLADLTRMSQDMGLYQ</sequence>
<dbReference type="SUPFAM" id="SSF46955">
    <property type="entry name" value="Putative DNA-binding domain"/>
    <property type="match status" value="1"/>
</dbReference>
<dbReference type="InterPro" id="IPR010093">
    <property type="entry name" value="SinI_DNA-bd"/>
</dbReference>
<proteinExistence type="predicted"/>
<gene>
    <name evidence="2" type="ORF">NITHO_3220001</name>
</gene>